<evidence type="ECO:0000259" key="7">
    <source>
        <dbReference type="PROSITE" id="PS51462"/>
    </source>
</evidence>
<dbReference type="SUPFAM" id="SSF55811">
    <property type="entry name" value="Nudix"/>
    <property type="match status" value="1"/>
</dbReference>
<dbReference type="Pfam" id="PF00293">
    <property type="entry name" value="NUDIX"/>
    <property type="match status" value="1"/>
</dbReference>
<organism evidence="8 9">
    <name type="scientific">Fibrobacter succinogenes</name>
    <name type="common">Bacteroides succinogenes</name>
    <dbReference type="NCBI Taxonomy" id="833"/>
    <lineage>
        <taxon>Bacteria</taxon>
        <taxon>Pseudomonadati</taxon>
        <taxon>Fibrobacterota</taxon>
        <taxon>Fibrobacteria</taxon>
        <taxon>Fibrobacterales</taxon>
        <taxon>Fibrobacteraceae</taxon>
        <taxon>Fibrobacter</taxon>
    </lineage>
</organism>
<proteinExistence type="predicted"/>
<dbReference type="GO" id="GO:0046872">
    <property type="term" value="F:metal ion binding"/>
    <property type="evidence" value="ECO:0007669"/>
    <property type="project" value="UniProtKB-KW"/>
</dbReference>
<dbReference type="InterPro" id="IPR020084">
    <property type="entry name" value="NUDIX_hydrolase_CS"/>
</dbReference>
<protein>
    <recommendedName>
        <fullName evidence="2">NAD(+) diphosphatase</fullName>
        <ecNumber evidence="2">3.6.1.22</ecNumber>
    </recommendedName>
</protein>
<evidence type="ECO:0000256" key="1">
    <source>
        <dbReference type="ARBA" id="ARBA00001946"/>
    </source>
</evidence>
<dbReference type="GO" id="GO:0016787">
    <property type="term" value="F:hydrolase activity"/>
    <property type="evidence" value="ECO:0007669"/>
    <property type="project" value="UniProtKB-KW"/>
</dbReference>
<sequence>MIHEITPHKLDNEFKDIAPKPTDYLIIFNGEQTLFKKTGDNFAIPRVSEFPQCECHYLISIDGDAYFLCNTNLPEIPEGYEFRGNRTFRTLESHLERLGGATSAHIAKWESLNKFCGKCGCLMKRGLKERSMICPSCKNTVYPKISPVVIVAVHNGNELLMARNLDNPDKTRMFLISGFVEIGESLEQAVKREVLEEAGVRVKNIKYFGSQPWPFSESLISGYTAELDGDSTIHMQEAELACATWVKREDIPEYDTSVSISSCLIENFRSGYTIKE</sequence>
<dbReference type="PROSITE" id="PS00893">
    <property type="entry name" value="NUDIX_BOX"/>
    <property type="match status" value="1"/>
</dbReference>
<dbReference type="PROSITE" id="PS51462">
    <property type="entry name" value="NUDIX"/>
    <property type="match status" value="1"/>
</dbReference>
<evidence type="ECO:0000256" key="2">
    <source>
        <dbReference type="ARBA" id="ARBA00012381"/>
    </source>
</evidence>
<keyword evidence="4" id="KW-0378">Hydrolase</keyword>
<gene>
    <name evidence="8" type="ORF">SAMN05661053_0022</name>
</gene>
<dbReference type="AlphaFoldDB" id="A0A380RVA7"/>
<dbReference type="EC" id="3.6.1.22" evidence="2"/>
<dbReference type="InterPro" id="IPR015376">
    <property type="entry name" value="Znr_NADH_PPase"/>
</dbReference>
<dbReference type="Gene3D" id="3.90.79.10">
    <property type="entry name" value="Nucleoside Triphosphate Pyrophosphohydrolase"/>
    <property type="match status" value="1"/>
</dbReference>
<evidence type="ECO:0000256" key="6">
    <source>
        <dbReference type="ARBA" id="ARBA00023027"/>
    </source>
</evidence>
<dbReference type="PANTHER" id="PTHR11383:SF3">
    <property type="entry name" value="NAD(P)H PYROPHOSPHATASE NUDT13, MITOCHONDRIAL"/>
    <property type="match status" value="1"/>
</dbReference>
<dbReference type="Proteomes" id="UP000255423">
    <property type="component" value="Unassembled WGS sequence"/>
</dbReference>
<dbReference type="PANTHER" id="PTHR11383">
    <property type="entry name" value="NUCLEOSIDE DIPHOSPHATE-LINKED MOIETY X MOTIF 13"/>
    <property type="match status" value="1"/>
</dbReference>
<dbReference type="InterPro" id="IPR049734">
    <property type="entry name" value="NudC-like_C"/>
</dbReference>
<dbReference type="RefSeq" id="WP_109571656.1">
    <property type="nucleotide sequence ID" value="NZ_UHJL01000001.1"/>
</dbReference>
<evidence type="ECO:0000313" key="8">
    <source>
        <dbReference type="EMBL" id="SUQ18802.1"/>
    </source>
</evidence>
<reference evidence="8 9" key="1">
    <citation type="submission" date="2017-08" db="EMBL/GenBank/DDBJ databases">
        <authorList>
            <person name="de Groot N.N."/>
        </authorList>
    </citation>
    <scope>NUCLEOTIDE SEQUENCE [LARGE SCALE GENOMIC DNA]</scope>
    <source>
        <strain evidence="8 9">HM2</strain>
    </source>
</reference>
<dbReference type="EMBL" id="UHJL01000001">
    <property type="protein sequence ID" value="SUQ18802.1"/>
    <property type="molecule type" value="Genomic_DNA"/>
</dbReference>
<name>A0A380RVA7_FIBSU</name>
<dbReference type="CDD" id="cd03429">
    <property type="entry name" value="NUDIX_NADH_pyrophosphatase_Nudt13"/>
    <property type="match status" value="1"/>
</dbReference>
<evidence type="ECO:0000256" key="4">
    <source>
        <dbReference type="ARBA" id="ARBA00022801"/>
    </source>
</evidence>
<accession>A0A380RVA7</accession>
<dbReference type="InterPro" id="IPR015797">
    <property type="entry name" value="NUDIX_hydrolase-like_dom_sf"/>
</dbReference>
<comment type="cofactor">
    <cofactor evidence="1">
        <name>Mg(2+)</name>
        <dbReference type="ChEBI" id="CHEBI:18420"/>
    </cofactor>
</comment>
<dbReference type="NCBIfam" id="NF001299">
    <property type="entry name" value="PRK00241.1"/>
    <property type="match status" value="1"/>
</dbReference>
<dbReference type="Gene3D" id="3.90.79.20">
    <property type="match status" value="1"/>
</dbReference>
<dbReference type="InterPro" id="IPR000086">
    <property type="entry name" value="NUDIX_hydrolase_dom"/>
</dbReference>
<dbReference type="Pfam" id="PF09297">
    <property type="entry name" value="Zn_ribbon_NUD"/>
    <property type="match status" value="1"/>
</dbReference>
<evidence type="ECO:0000313" key="9">
    <source>
        <dbReference type="Proteomes" id="UP000255423"/>
    </source>
</evidence>
<keyword evidence="5" id="KW-0460">Magnesium</keyword>
<feature type="domain" description="Nudix hydrolase" evidence="7">
    <location>
        <begin position="143"/>
        <end position="269"/>
    </location>
</feature>
<keyword evidence="3" id="KW-0479">Metal-binding</keyword>
<evidence type="ECO:0000256" key="3">
    <source>
        <dbReference type="ARBA" id="ARBA00022723"/>
    </source>
</evidence>
<evidence type="ECO:0000256" key="5">
    <source>
        <dbReference type="ARBA" id="ARBA00022842"/>
    </source>
</evidence>
<keyword evidence="6" id="KW-0520">NAD</keyword>